<comment type="subcellular location">
    <subcellularLocation>
        <location evidence="1">Membrane</location>
        <topology evidence="1">Multi-pass membrane protein</topology>
    </subcellularLocation>
</comment>
<dbReference type="InParanoid" id="A8N9L3"/>
<dbReference type="KEGG" id="cci:CC1G_12051"/>
<dbReference type="OrthoDB" id="429955at2759"/>
<dbReference type="Proteomes" id="UP000001861">
    <property type="component" value="Unassembled WGS sequence"/>
</dbReference>
<protein>
    <submittedName>
        <fullName evidence="9">DUF914 domain membrane protein</fullName>
    </submittedName>
</protein>
<dbReference type="VEuPathDB" id="FungiDB:CC1G_12051"/>
<name>A8N9L3_COPC7</name>
<evidence type="ECO:0000256" key="4">
    <source>
        <dbReference type="ARBA" id="ARBA00022692"/>
    </source>
</evidence>
<evidence type="ECO:0000256" key="7">
    <source>
        <dbReference type="SAM" id="MobiDB-lite"/>
    </source>
</evidence>
<evidence type="ECO:0000313" key="10">
    <source>
        <dbReference type="Proteomes" id="UP000001861"/>
    </source>
</evidence>
<evidence type="ECO:0000256" key="6">
    <source>
        <dbReference type="ARBA" id="ARBA00023136"/>
    </source>
</evidence>
<evidence type="ECO:0000256" key="5">
    <source>
        <dbReference type="ARBA" id="ARBA00022989"/>
    </source>
</evidence>
<dbReference type="InterPro" id="IPR009262">
    <property type="entry name" value="SLC35_F1/F2/F6"/>
</dbReference>
<keyword evidence="3" id="KW-0813">Transport</keyword>
<proteinExistence type="inferred from homology"/>
<feature type="transmembrane region" description="Helical" evidence="8">
    <location>
        <begin position="162"/>
        <end position="180"/>
    </location>
</feature>
<dbReference type="PANTHER" id="PTHR14233">
    <property type="entry name" value="DUF914-RELATED"/>
    <property type="match status" value="1"/>
</dbReference>
<feature type="compositionally biased region" description="Basic and acidic residues" evidence="7">
    <location>
        <begin position="7"/>
        <end position="24"/>
    </location>
</feature>
<dbReference type="RefSeq" id="XP_001831519.2">
    <property type="nucleotide sequence ID" value="XM_001831467.2"/>
</dbReference>
<feature type="region of interest" description="Disordered" evidence="7">
    <location>
        <begin position="1"/>
        <end position="38"/>
    </location>
</feature>
<dbReference type="FunCoup" id="A8N9L3">
    <property type="interactions" value="133"/>
</dbReference>
<dbReference type="OMA" id="VRYHWAQ"/>
<dbReference type="PANTHER" id="PTHR14233:SF4">
    <property type="entry name" value="SOLUTE CARRIER FAMILY 35 MEMBER F2"/>
    <property type="match status" value="1"/>
</dbReference>
<dbReference type="AlphaFoldDB" id="A8N9L3"/>
<dbReference type="GO" id="GO:0022857">
    <property type="term" value="F:transmembrane transporter activity"/>
    <property type="evidence" value="ECO:0007669"/>
    <property type="project" value="InterPro"/>
</dbReference>
<feature type="compositionally biased region" description="Pro residues" evidence="7">
    <location>
        <begin position="28"/>
        <end position="38"/>
    </location>
</feature>
<dbReference type="GO" id="GO:0016020">
    <property type="term" value="C:membrane"/>
    <property type="evidence" value="ECO:0007669"/>
    <property type="project" value="UniProtKB-SubCell"/>
</dbReference>
<evidence type="ECO:0000256" key="2">
    <source>
        <dbReference type="ARBA" id="ARBA00007863"/>
    </source>
</evidence>
<evidence type="ECO:0000313" key="9">
    <source>
        <dbReference type="EMBL" id="EAU90298.2"/>
    </source>
</evidence>
<feature type="transmembrane region" description="Helical" evidence="8">
    <location>
        <begin position="278"/>
        <end position="301"/>
    </location>
</feature>
<organism evidence="9 10">
    <name type="scientific">Coprinopsis cinerea (strain Okayama-7 / 130 / ATCC MYA-4618 / FGSC 9003)</name>
    <name type="common">Inky cap fungus</name>
    <name type="synonym">Hormographiella aspergillata</name>
    <dbReference type="NCBI Taxonomy" id="240176"/>
    <lineage>
        <taxon>Eukaryota</taxon>
        <taxon>Fungi</taxon>
        <taxon>Dikarya</taxon>
        <taxon>Basidiomycota</taxon>
        <taxon>Agaricomycotina</taxon>
        <taxon>Agaricomycetes</taxon>
        <taxon>Agaricomycetidae</taxon>
        <taxon>Agaricales</taxon>
        <taxon>Agaricineae</taxon>
        <taxon>Psathyrellaceae</taxon>
        <taxon>Coprinopsis</taxon>
    </lineage>
</organism>
<dbReference type="EMBL" id="AACS02000007">
    <property type="protein sequence ID" value="EAU90298.2"/>
    <property type="molecule type" value="Genomic_DNA"/>
</dbReference>
<feature type="transmembrane region" description="Helical" evidence="8">
    <location>
        <begin position="338"/>
        <end position="357"/>
    </location>
</feature>
<feature type="transmembrane region" description="Helical" evidence="8">
    <location>
        <begin position="186"/>
        <end position="208"/>
    </location>
</feature>
<gene>
    <name evidence="9" type="ORF">CC1G_12051</name>
</gene>
<accession>A8N9L3</accession>
<feature type="transmembrane region" description="Helical" evidence="8">
    <location>
        <begin position="313"/>
        <end position="332"/>
    </location>
</feature>
<evidence type="ECO:0000256" key="1">
    <source>
        <dbReference type="ARBA" id="ARBA00004141"/>
    </source>
</evidence>
<dbReference type="eggNOG" id="KOG2766">
    <property type="taxonomic scope" value="Eukaryota"/>
</dbReference>
<comment type="similarity">
    <text evidence="2">Belongs to the SLC35F solute transporter family.</text>
</comment>
<keyword evidence="10" id="KW-1185">Reference proteome</keyword>
<comment type="caution">
    <text evidence="9">The sequence shown here is derived from an EMBL/GenBank/DDBJ whole genome shotgun (WGS) entry which is preliminary data.</text>
</comment>
<evidence type="ECO:0000256" key="8">
    <source>
        <dbReference type="SAM" id="Phobius"/>
    </source>
</evidence>
<feature type="transmembrane region" description="Helical" evidence="8">
    <location>
        <begin position="101"/>
        <end position="120"/>
    </location>
</feature>
<keyword evidence="6 8" id="KW-0472">Membrane</keyword>
<dbReference type="InterPro" id="IPR052221">
    <property type="entry name" value="SLC35F_Transporter"/>
</dbReference>
<evidence type="ECO:0000256" key="3">
    <source>
        <dbReference type="ARBA" id="ARBA00022448"/>
    </source>
</evidence>
<keyword evidence="5 8" id="KW-1133">Transmembrane helix</keyword>
<dbReference type="GeneID" id="6007991"/>
<dbReference type="HOGENOM" id="CLU_039639_3_1_1"/>
<feature type="transmembrane region" description="Helical" evidence="8">
    <location>
        <begin position="248"/>
        <end position="266"/>
    </location>
</feature>
<dbReference type="Pfam" id="PF06027">
    <property type="entry name" value="SLC35F"/>
    <property type="match status" value="1"/>
</dbReference>
<feature type="compositionally biased region" description="Basic and acidic residues" evidence="7">
    <location>
        <begin position="405"/>
        <end position="418"/>
    </location>
</feature>
<reference evidence="9 10" key="1">
    <citation type="journal article" date="2010" name="Proc. Natl. Acad. Sci. U.S.A.">
        <title>Insights into evolution of multicellular fungi from the assembled chromosomes of the mushroom Coprinopsis cinerea (Coprinus cinereus).</title>
        <authorList>
            <person name="Stajich J.E."/>
            <person name="Wilke S.K."/>
            <person name="Ahren D."/>
            <person name="Au C.H."/>
            <person name="Birren B.W."/>
            <person name="Borodovsky M."/>
            <person name="Burns C."/>
            <person name="Canback B."/>
            <person name="Casselton L.A."/>
            <person name="Cheng C.K."/>
            <person name="Deng J."/>
            <person name="Dietrich F.S."/>
            <person name="Fargo D.C."/>
            <person name="Farman M.L."/>
            <person name="Gathman A.C."/>
            <person name="Goldberg J."/>
            <person name="Guigo R."/>
            <person name="Hoegger P.J."/>
            <person name="Hooker J.B."/>
            <person name="Huggins A."/>
            <person name="James T.Y."/>
            <person name="Kamada T."/>
            <person name="Kilaru S."/>
            <person name="Kodira C."/>
            <person name="Kues U."/>
            <person name="Kupfer D."/>
            <person name="Kwan H.S."/>
            <person name="Lomsadze A."/>
            <person name="Li W."/>
            <person name="Lilly W.W."/>
            <person name="Ma L.J."/>
            <person name="Mackey A.J."/>
            <person name="Manning G."/>
            <person name="Martin F."/>
            <person name="Muraguchi H."/>
            <person name="Natvig D.O."/>
            <person name="Palmerini H."/>
            <person name="Ramesh M.A."/>
            <person name="Rehmeyer C.J."/>
            <person name="Roe B.A."/>
            <person name="Shenoy N."/>
            <person name="Stanke M."/>
            <person name="Ter-Hovhannisyan V."/>
            <person name="Tunlid A."/>
            <person name="Velagapudi R."/>
            <person name="Vision T.J."/>
            <person name="Zeng Q."/>
            <person name="Zolan M.E."/>
            <person name="Pukkila P.J."/>
        </authorList>
    </citation>
    <scope>NUCLEOTIDE SEQUENCE [LARGE SCALE GENOMIC DNA]</scope>
    <source>
        <strain evidence="10">Okayama-7 / 130 / ATCC MYA-4618 / FGSC 9003</strain>
    </source>
</reference>
<feature type="region of interest" description="Disordered" evidence="7">
    <location>
        <begin position="377"/>
        <end position="418"/>
    </location>
</feature>
<keyword evidence="4 8" id="KW-0812">Transmembrane</keyword>
<sequence>MSSPQIQDHKQGVDTASDSEKIAVDAESPPPVSRPARPPIVWSSPSAFAESFAARWKSIWTRQFTFSLLAGQLVSLCITCTNVTTTELVKRGWTLSTTQGFFLYFSLFAVFTPYTIYQYGFKGWGKMVLRDGWKYFILAACDVEANFLVIKAYQYTDLLSCMLLDAWAIPVCLFFSWLYMRVKYHWTQILGVGVCIGGLGLLVVSDVVTDKGWDPIARGKGDAFMIAGATLYGFTNATEEFLVRKRPLYEVVGQLGLYAFLINGVQSSALEWKGMTQVPWNGGIIGLLFAFTCAMFILYSVAPMIYRYASSAYFNLSLLSSDFYGLLFGLFLYKYSPYWLYFISFIVIIAGLITYFWHSTPEEQGILDPRPPEYVKSRAERKAGIGQDEESGKAGDVSQAATEATKQDGKEEGKDGKD</sequence>